<dbReference type="SUPFAM" id="SSF53098">
    <property type="entry name" value="Ribonuclease H-like"/>
    <property type="match status" value="1"/>
</dbReference>
<proteinExistence type="predicted"/>
<evidence type="ECO:0000256" key="4">
    <source>
        <dbReference type="SAM" id="MobiDB-lite"/>
    </source>
</evidence>
<name>A0A921FW26_9BIFI</name>
<dbReference type="Gene3D" id="3.30.420.10">
    <property type="entry name" value="Ribonuclease H-like superfamily/Ribonuclease H"/>
    <property type="match status" value="1"/>
</dbReference>
<accession>A0A921FW26</accession>
<organism evidence="6 7">
    <name type="scientific">Aeriscardovia aeriphila</name>
    <dbReference type="NCBI Taxonomy" id="218139"/>
    <lineage>
        <taxon>Bacteria</taxon>
        <taxon>Bacillati</taxon>
        <taxon>Actinomycetota</taxon>
        <taxon>Actinomycetes</taxon>
        <taxon>Bifidobacteriales</taxon>
        <taxon>Bifidobacteriaceae</taxon>
        <taxon>Aeriscardovia</taxon>
    </lineage>
</organism>
<feature type="domain" description="Exonuclease" evidence="5">
    <location>
        <begin position="61"/>
        <end position="227"/>
    </location>
</feature>
<comment type="caution">
    <text evidence="6">The sequence shown here is derived from an EMBL/GenBank/DDBJ whole genome shotgun (WGS) entry which is preliminary data.</text>
</comment>
<dbReference type="PANTHER" id="PTHR30231:SF4">
    <property type="entry name" value="PROTEIN NEN2"/>
    <property type="match status" value="1"/>
</dbReference>
<dbReference type="GO" id="GO:0003676">
    <property type="term" value="F:nucleic acid binding"/>
    <property type="evidence" value="ECO:0007669"/>
    <property type="project" value="InterPro"/>
</dbReference>
<reference evidence="6" key="2">
    <citation type="submission" date="2021-09" db="EMBL/GenBank/DDBJ databases">
        <authorList>
            <person name="Gilroy R."/>
        </authorList>
    </citation>
    <scope>NUCLEOTIDE SEQUENCE</scope>
    <source>
        <strain evidence="6">578</strain>
    </source>
</reference>
<dbReference type="InterPro" id="IPR012337">
    <property type="entry name" value="RNaseH-like_sf"/>
</dbReference>
<evidence type="ECO:0000259" key="5">
    <source>
        <dbReference type="SMART" id="SM00479"/>
    </source>
</evidence>
<keyword evidence="1" id="KW-0540">Nuclease</keyword>
<dbReference type="SMART" id="SM00479">
    <property type="entry name" value="EXOIII"/>
    <property type="match status" value="1"/>
</dbReference>
<reference evidence="6" key="1">
    <citation type="journal article" date="2021" name="PeerJ">
        <title>Extensive microbial diversity within the chicken gut microbiome revealed by metagenomics and culture.</title>
        <authorList>
            <person name="Gilroy R."/>
            <person name="Ravi A."/>
            <person name="Getino M."/>
            <person name="Pursley I."/>
            <person name="Horton D.L."/>
            <person name="Alikhan N.F."/>
            <person name="Baker D."/>
            <person name="Gharbi K."/>
            <person name="Hall N."/>
            <person name="Watson M."/>
            <person name="Adriaenssens E.M."/>
            <person name="Foster-Nyarko E."/>
            <person name="Jarju S."/>
            <person name="Secka A."/>
            <person name="Antonio M."/>
            <person name="Oren A."/>
            <person name="Chaudhuri R.R."/>
            <person name="La Ragione R."/>
            <person name="Hildebrand F."/>
            <person name="Pallen M.J."/>
        </authorList>
    </citation>
    <scope>NUCLEOTIDE SEQUENCE</scope>
    <source>
        <strain evidence="6">578</strain>
    </source>
</reference>
<dbReference type="CDD" id="cd06127">
    <property type="entry name" value="DEDDh"/>
    <property type="match status" value="1"/>
</dbReference>
<evidence type="ECO:0000256" key="2">
    <source>
        <dbReference type="ARBA" id="ARBA00022801"/>
    </source>
</evidence>
<gene>
    <name evidence="6" type="ORF">K8U78_01635</name>
</gene>
<feature type="region of interest" description="Disordered" evidence="4">
    <location>
        <begin position="250"/>
        <end position="271"/>
    </location>
</feature>
<protein>
    <submittedName>
        <fullName evidence="6">3'-5' exonuclease</fullName>
    </submittedName>
</protein>
<dbReference type="AlphaFoldDB" id="A0A921FW26"/>
<dbReference type="InterPro" id="IPR013520">
    <property type="entry name" value="Ribonucl_H"/>
</dbReference>
<dbReference type="EMBL" id="DYWK01000003">
    <property type="protein sequence ID" value="HJF17861.1"/>
    <property type="molecule type" value="Genomic_DNA"/>
</dbReference>
<evidence type="ECO:0000313" key="6">
    <source>
        <dbReference type="EMBL" id="HJF17861.1"/>
    </source>
</evidence>
<dbReference type="PANTHER" id="PTHR30231">
    <property type="entry name" value="DNA POLYMERASE III SUBUNIT EPSILON"/>
    <property type="match status" value="1"/>
</dbReference>
<evidence type="ECO:0000256" key="1">
    <source>
        <dbReference type="ARBA" id="ARBA00022722"/>
    </source>
</evidence>
<dbReference type="Proteomes" id="UP000715651">
    <property type="component" value="Unassembled WGS sequence"/>
</dbReference>
<dbReference type="GO" id="GO:0008408">
    <property type="term" value="F:3'-5' exonuclease activity"/>
    <property type="evidence" value="ECO:0007669"/>
    <property type="project" value="TreeGrafter"/>
</dbReference>
<evidence type="ECO:0000313" key="7">
    <source>
        <dbReference type="Proteomes" id="UP000715651"/>
    </source>
</evidence>
<keyword evidence="2" id="KW-0378">Hydrolase</keyword>
<keyword evidence="3 6" id="KW-0269">Exonuclease</keyword>
<sequence length="271" mass="29975">MNNNLQNSNGALGTASSQLAHPLPFENSGRPFSGFAPIERLQINHLPDDELLYYANLPVDNVIVVDTETTGLEPSDEVISYGICTAQGDEIANQLVRPTRHTAWPEAEKINHISWDDVKAQPHLTELEPSLSALWANSALLVGYNIGFDQRLLHQSGVNLSGIEAFDLMEAFARLHCQYNRHRQAYRWLRLTDVATIYDYQYEAHDSLNDARATAFCYLAFREECRKIATSRNLEQAAASTPLATGSASLAAASTHSTTASTPLTGEMREL</sequence>
<evidence type="ECO:0000256" key="3">
    <source>
        <dbReference type="ARBA" id="ARBA00022839"/>
    </source>
</evidence>
<dbReference type="InterPro" id="IPR036397">
    <property type="entry name" value="RNaseH_sf"/>
</dbReference>
<dbReference type="Pfam" id="PF00929">
    <property type="entry name" value="RNase_T"/>
    <property type="match status" value="1"/>
</dbReference>